<evidence type="ECO:0000256" key="5">
    <source>
        <dbReference type="ARBA" id="ARBA00023167"/>
    </source>
</evidence>
<sequence length="637" mass="71061">MAIGLKFDSEAPGQEESLGRSIPYYTKHAISVSLPTWRDNVGYEEGDKRVINAMCNGYPRFFIHKSIVKLASLCEKKFGLFGERCMLFPSRKIAEACREFISQKSSYSARLCDFLASPSDNSSPTISSNEITLHIVLFPSDAFPFAKQFWQHTGLGISSRLADRCREMLGDLLVTEPLNEIIQSETSPINGSARQPFKRQNKHYSVGRKSPTNVLDAEVDSLHTMSEYVEERYGRCQPGHYATAAKRALRRRIAGTLVHDNHSNDTHNAHPLYTGSDSTTLKPSSRGVESVGEDDVFLYPTGMTSIWSAHQLALSCRPSGKSVCFGFPYTDTLKILQKWGPGCHFFGSGLDSDIDKLQELLEELSPNHTESSPPPILALFTEFPSNPLLRSPNLHRLRELADKYNFLIVVDDTIGNFINVSVLPLADIVVSSLTKVFSGDSNVMGGSLVLNPKGRHYDVLKTTLKETYEDVYFGEDSIFMERNSRKFQKRIKIINENAEAVCELLKADSQLTDNDKVIKDVYYPKYTTRENYIACRAADIPEDALAFGGLFSITFVSETAAHAFFDALKCHKGPSLGTSFTLACPYTVLAHYLELDWVQGLGVDPNLVRVSVGTEEKEYLLKIFDDALRAAKAVSKE</sequence>
<comment type="pathway">
    <text evidence="8">Amino-acid biosynthesis; L-methionine biosynthesis via de novo pathway; L-cystathionine from O-succinyl-L-homoserine: step 1/1.</text>
</comment>
<dbReference type="EMBL" id="NBII01000010">
    <property type="protein sequence ID" value="PAV15170.1"/>
    <property type="molecule type" value="Genomic_DNA"/>
</dbReference>
<dbReference type="GO" id="GO:0019346">
    <property type="term" value="P:transsulfuration"/>
    <property type="evidence" value="ECO:0007669"/>
    <property type="project" value="InterPro"/>
</dbReference>
<dbReference type="Gene3D" id="3.40.640.10">
    <property type="entry name" value="Type I PLP-dependent aspartate aminotransferase-like (Major domain)"/>
    <property type="match status" value="1"/>
</dbReference>
<evidence type="ECO:0000256" key="10">
    <source>
        <dbReference type="ARBA" id="ARBA00083849"/>
    </source>
</evidence>
<dbReference type="AlphaFoldDB" id="A0A286U6I1"/>
<dbReference type="GO" id="GO:0030170">
    <property type="term" value="F:pyridoxal phosphate binding"/>
    <property type="evidence" value="ECO:0007669"/>
    <property type="project" value="InterPro"/>
</dbReference>
<dbReference type="SUPFAM" id="SSF53383">
    <property type="entry name" value="PLP-dependent transferases"/>
    <property type="match status" value="1"/>
</dbReference>
<name>A0A286U6I1_9AGAM</name>
<evidence type="ECO:0000256" key="11">
    <source>
        <dbReference type="SAM" id="MobiDB-lite"/>
    </source>
</evidence>
<comment type="cofactor">
    <cofactor evidence="1">
        <name>pyridoxal 5'-phosphate</name>
        <dbReference type="ChEBI" id="CHEBI:597326"/>
    </cofactor>
</comment>
<dbReference type="STRING" id="2282107.A0A286U6I1"/>
<evidence type="ECO:0000256" key="6">
    <source>
        <dbReference type="ARBA" id="ARBA00051441"/>
    </source>
</evidence>
<dbReference type="FunFam" id="3.90.1150.10:FF:000063">
    <property type="entry name" value="Probable cystathionine gamma-synthase"/>
    <property type="match status" value="1"/>
</dbReference>
<dbReference type="Gene3D" id="3.90.1150.10">
    <property type="entry name" value="Aspartate Aminotransferase, domain 1"/>
    <property type="match status" value="1"/>
</dbReference>
<comment type="function">
    <text evidence="7">Catalyzes the formation of L-cystathionine from O-succinyl-L-homoserine (OSHS) and L-cysteine, via a gamma-replacement reaction. In the absence of thiol, catalyzes gamma-elimination to form 2-oxobutanoate, succinate and ammonia.</text>
</comment>
<dbReference type="Proteomes" id="UP000217199">
    <property type="component" value="Unassembled WGS sequence"/>
</dbReference>
<dbReference type="InterPro" id="IPR000277">
    <property type="entry name" value="Cys/Met-Metab_PyrdxlP-dep_enz"/>
</dbReference>
<keyword evidence="2" id="KW-0028">Amino-acid biosynthesis</keyword>
<reference evidence="12 13" key="1">
    <citation type="journal article" date="2017" name="Mol. Ecol.">
        <title>Comparative and population genomic landscape of Phellinus noxius: A hypervariable fungus causing root rot in trees.</title>
        <authorList>
            <person name="Chung C.L."/>
            <person name="Lee T.J."/>
            <person name="Akiba M."/>
            <person name="Lee H.H."/>
            <person name="Kuo T.H."/>
            <person name="Liu D."/>
            <person name="Ke H.M."/>
            <person name="Yokoi T."/>
            <person name="Roa M.B."/>
            <person name="Lu M.J."/>
            <person name="Chang Y.Y."/>
            <person name="Ann P.J."/>
            <person name="Tsai J.N."/>
            <person name="Chen C.Y."/>
            <person name="Tzean S.S."/>
            <person name="Ota Y."/>
            <person name="Hattori T."/>
            <person name="Sahashi N."/>
            <person name="Liou R.F."/>
            <person name="Kikuchi T."/>
            <person name="Tsai I.J."/>
        </authorList>
    </citation>
    <scope>NUCLEOTIDE SEQUENCE [LARGE SCALE GENOMIC DNA]</scope>
    <source>
        <strain evidence="12 13">FFPRI411160</strain>
    </source>
</reference>
<keyword evidence="13" id="KW-1185">Reference proteome</keyword>
<evidence type="ECO:0000256" key="8">
    <source>
        <dbReference type="ARBA" id="ARBA00060510"/>
    </source>
</evidence>
<dbReference type="FunCoup" id="A0A286U6I1">
    <property type="interactions" value="109"/>
</dbReference>
<dbReference type="EC" id="2.5.1.48" evidence="9"/>
<comment type="catalytic activity">
    <reaction evidence="6">
        <text>O-succinyl-L-homoserine + L-cysteine = L,L-cystathionine + succinate + H(+)</text>
        <dbReference type="Rhea" id="RHEA:20397"/>
        <dbReference type="ChEBI" id="CHEBI:15378"/>
        <dbReference type="ChEBI" id="CHEBI:30031"/>
        <dbReference type="ChEBI" id="CHEBI:35235"/>
        <dbReference type="ChEBI" id="CHEBI:57661"/>
        <dbReference type="ChEBI" id="CHEBI:58161"/>
        <dbReference type="EC" id="2.5.1.48"/>
    </reaction>
</comment>
<feature type="region of interest" description="Disordered" evidence="11">
    <location>
        <begin position="259"/>
        <end position="286"/>
    </location>
</feature>
<comment type="caution">
    <text evidence="12">The sequence shown here is derived from an EMBL/GenBank/DDBJ whole genome shotgun (WGS) entry which is preliminary data.</text>
</comment>
<evidence type="ECO:0000256" key="1">
    <source>
        <dbReference type="ARBA" id="ARBA00001933"/>
    </source>
</evidence>
<keyword evidence="5" id="KW-0486">Methionine biosynthesis</keyword>
<dbReference type="GO" id="GO:0009086">
    <property type="term" value="P:methionine biosynthetic process"/>
    <property type="evidence" value="ECO:0007669"/>
    <property type="project" value="UniProtKB-KW"/>
</dbReference>
<evidence type="ECO:0000256" key="2">
    <source>
        <dbReference type="ARBA" id="ARBA00022605"/>
    </source>
</evidence>
<gene>
    <name evidence="12" type="ORF">PNOK_0893100</name>
</gene>
<proteinExistence type="predicted"/>
<dbReference type="OrthoDB" id="10047078at2759"/>
<dbReference type="InterPro" id="IPR015424">
    <property type="entry name" value="PyrdxlP-dep_Trfase"/>
</dbReference>
<protein>
    <recommendedName>
        <fullName evidence="9">cystathionine gamma-synthase</fullName>
        <ecNumber evidence="9">2.5.1.48</ecNumber>
    </recommendedName>
    <alternativeName>
        <fullName evidence="10">O-succinylhomoserine (thiol)-lyase</fullName>
    </alternativeName>
</protein>
<feature type="compositionally biased region" description="Basic and acidic residues" evidence="11">
    <location>
        <begin position="259"/>
        <end position="268"/>
    </location>
</feature>
<keyword evidence="3 12" id="KW-0808">Transferase</keyword>
<evidence type="ECO:0000256" key="4">
    <source>
        <dbReference type="ARBA" id="ARBA00022898"/>
    </source>
</evidence>
<dbReference type="FunFam" id="3.40.640.10:FF:000111">
    <property type="entry name" value="Cystathionine gamma-synthase"/>
    <property type="match status" value="1"/>
</dbReference>
<evidence type="ECO:0000313" key="12">
    <source>
        <dbReference type="EMBL" id="PAV15170.1"/>
    </source>
</evidence>
<dbReference type="PANTHER" id="PTHR42699">
    <property type="match status" value="1"/>
</dbReference>
<evidence type="ECO:0000256" key="3">
    <source>
        <dbReference type="ARBA" id="ARBA00022679"/>
    </source>
</evidence>
<accession>A0A286U6I1</accession>
<evidence type="ECO:0000256" key="9">
    <source>
        <dbReference type="ARBA" id="ARBA00066530"/>
    </source>
</evidence>
<dbReference type="InterPro" id="IPR015422">
    <property type="entry name" value="PyrdxlP-dep_Trfase_small"/>
</dbReference>
<dbReference type="InParanoid" id="A0A286U6I1"/>
<organism evidence="12 13">
    <name type="scientific">Pyrrhoderma noxium</name>
    <dbReference type="NCBI Taxonomy" id="2282107"/>
    <lineage>
        <taxon>Eukaryota</taxon>
        <taxon>Fungi</taxon>
        <taxon>Dikarya</taxon>
        <taxon>Basidiomycota</taxon>
        <taxon>Agaricomycotina</taxon>
        <taxon>Agaricomycetes</taxon>
        <taxon>Hymenochaetales</taxon>
        <taxon>Hymenochaetaceae</taxon>
        <taxon>Pyrrhoderma</taxon>
    </lineage>
</organism>
<dbReference type="Pfam" id="PF01053">
    <property type="entry name" value="Cys_Met_Meta_PP"/>
    <property type="match status" value="1"/>
</dbReference>
<dbReference type="InterPro" id="IPR051750">
    <property type="entry name" value="Trans-sulfuration_enzymes"/>
</dbReference>
<keyword evidence="4" id="KW-0663">Pyridoxal phosphate</keyword>
<dbReference type="GO" id="GO:0003962">
    <property type="term" value="F:cystathionine gamma-synthase activity"/>
    <property type="evidence" value="ECO:0007669"/>
    <property type="project" value="UniProtKB-EC"/>
</dbReference>
<dbReference type="InterPro" id="IPR015421">
    <property type="entry name" value="PyrdxlP-dep_Trfase_major"/>
</dbReference>
<evidence type="ECO:0000256" key="7">
    <source>
        <dbReference type="ARBA" id="ARBA00058439"/>
    </source>
</evidence>
<dbReference type="PANTHER" id="PTHR42699:SF1">
    <property type="entry name" value="CYSTATHIONINE GAMMA-SYNTHASE-RELATED"/>
    <property type="match status" value="1"/>
</dbReference>
<evidence type="ECO:0000313" key="13">
    <source>
        <dbReference type="Proteomes" id="UP000217199"/>
    </source>
</evidence>